<dbReference type="PATRIC" id="fig|1321819.3.peg.340"/>
<dbReference type="HOGENOM" id="CLU_2950727_0_0_10"/>
<organism evidence="1 2">
    <name type="scientific">Bacteroides pyogenes F0041</name>
    <dbReference type="NCBI Taxonomy" id="1321819"/>
    <lineage>
        <taxon>Bacteria</taxon>
        <taxon>Pseudomonadati</taxon>
        <taxon>Bacteroidota</taxon>
        <taxon>Bacteroidia</taxon>
        <taxon>Bacteroidales</taxon>
        <taxon>Bacteroidaceae</taxon>
        <taxon>Bacteroides</taxon>
    </lineage>
</organism>
<proteinExistence type="predicted"/>
<reference evidence="1 2" key="1">
    <citation type="submission" date="2013-08" db="EMBL/GenBank/DDBJ databases">
        <authorList>
            <person name="Weinstock G."/>
            <person name="Sodergren E."/>
            <person name="Wylie T."/>
            <person name="Fulton L."/>
            <person name="Fulton R."/>
            <person name="Fronick C."/>
            <person name="O'Laughlin M."/>
            <person name="Godfrey J."/>
            <person name="Miner T."/>
            <person name="Herter B."/>
            <person name="Appelbaum E."/>
            <person name="Cordes M."/>
            <person name="Lek S."/>
            <person name="Wollam A."/>
            <person name="Pepin K.H."/>
            <person name="Palsikar V.B."/>
            <person name="Mitreva M."/>
            <person name="Wilson R.K."/>
        </authorList>
    </citation>
    <scope>NUCLEOTIDE SEQUENCE [LARGE SCALE GENOMIC DNA]</scope>
    <source>
        <strain evidence="1 2">F0041</strain>
    </source>
</reference>
<accession>U2CVZ8</accession>
<dbReference type="AlphaFoldDB" id="U2CVZ8"/>
<dbReference type="EMBL" id="AWSV01000025">
    <property type="protein sequence ID" value="ERI88715.1"/>
    <property type="molecule type" value="Genomic_DNA"/>
</dbReference>
<protein>
    <submittedName>
        <fullName evidence="1">50S ribosomal protein L23 domain protein</fullName>
    </submittedName>
</protein>
<sequence>MRKERKRTRTFFGKRCFPASYKMLACRKEYGMFSAPARNRKIGLFEFLNEKMIIFAVKI</sequence>
<dbReference type="GO" id="GO:0005840">
    <property type="term" value="C:ribosome"/>
    <property type="evidence" value="ECO:0007669"/>
    <property type="project" value="UniProtKB-KW"/>
</dbReference>
<evidence type="ECO:0000313" key="1">
    <source>
        <dbReference type="EMBL" id="ERI88715.1"/>
    </source>
</evidence>
<evidence type="ECO:0000313" key="2">
    <source>
        <dbReference type="Proteomes" id="UP000016496"/>
    </source>
</evidence>
<gene>
    <name evidence="1" type="ORF">HMPREF1981_00360</name>
</gene>
<keyword evidence="1" id="KW-0687">Ribonucleoprotein</keyword>
<name>U2CVZ8_9BACE</name>
<dbReference type="Proteomes" id="UP000016496">
    <property type="component" value="Unassembled WGS sequence"/>
</dbReference>
<comment type="caution">
    <text evidence="1">The sequence shown here is derived from an EMBL/GenBank/DDBJ whole genome shotgun (WGS) entry which is preliminary data.</text>
</comment>
<keyword evidence="1" id="KW-0689">Ribosomal protein</keyword>